<dbReference type="NCBIfam" id="NF037979">
    <property type="entry name" value="Na_transp"/>
    <property type="match status" value="1"/>
</dbReference>
<dbReference type="PROSITE" id="PS00610">
    <property type="entry name" value="NA_NEUROTRAN_SYMP_1"/>
    <property type="match status" value="1"/>
</dbReference>
<evidence type="ECO:0000256" key="5">
    <source>
        <dbReference type="ARBA" id="ARBA00023136"/>
    </source>
</evidence>
<proteinExistence type="inferred from homology"/>
<evidence type="ECO:0000256" key="3">
    <source>
        <dbReference type="ARBA" id="ARBA00022692"/>
    </source>
</evidence>
<keyword evidence="3 6" id="KW-0812">Transmembrane</keyword>
<reference evidence="8" key="2">
    <citation type="submission" date="2021-09" db="EMBL/GenBank/DDBJ databases">
        <authorList>
            <person name="Gilroy R."/>
        </authorList>
    </citation>
    <scope>NUCLEOTIDE SEQUENCE</scope>
    <source>
        <strain evidence="8">4100</strain>
    </source>
</reference>
<evidence type="ECO:0000256" key="1">
    <source>
        <dbReference type="ARBA" id="ARBA00004141"/>
    </source>
</evidence>
<dbReference type="PROSITE" id="PS50267">
    <property type="entry name" value="NA_NEUROTRAN_SYMP_3"/>
    <property type="match status" value="1"/>
</dbReference>
<accession>A0A921E801</accession>
<dbReference type="SUPFAM" id="SSF161070">
    <property type="entry name" value="SNF-like"/>
    <property type="match status" value="1"/>
</dbReference>
<gene>
    <name evidence="8" type="ORF">K8V47_03925</name>
</gene>
<dbReference type="Pfam" id="PF00209">
    <property type="entry name" value="SNF"/>
    <property type="match status" value="2"/>
</dbReference>
<dbReference type="InterPro" id="IPR000175">
    <property type="entry name" value="Na/ntran_symport"/>
</dbReference>
<evidence type="ECO:0000256" key="6">
    <source>
        <dbReference type="RuleBase" id="RU003732"/>
    </source>
</evidence>
<evidence type="ECO:0000256" key="4">
    <source>
        <dbReference type="ARBA" id="ARBA00022989"/>
    </source>
</evidence>
<dbReference type="EMBL" id="DYXT01000021">
    <property type="protein sequence ID" value="HJE38895.1"/>
    <property type="molecule type" value="Genomic_DNA"/>
</dbReference>
<comment type="caution">
    <text evidence="8">The sequence shown here is derived from an EMBL/GenBank/DDBJ whole genome shotgun (WGS) entry which is preliminary data.</text>
</comment>
<comment type="subcellular location">
    <subcellularLocation>
        <location evidence="1">Membrane</location>
        <topology evidence="1">Multi-pass membrane protein</topology>
    </subcellularLocation>
</comment>
<feature type="transmembrane region" description="Helical" evidence="7">
    <location>
        <begin position="51"/>
        <end position="75"/>
    </location>
</feature>
<keyword evidence="6" id="KW-0769">Symport</keyword>
<feature type="transmembrane region" description="Helical" evidence="7">
    <location>
        <begin position="150"/>
        <end position="169"/>
    </location>
</feature>
<evidence type="ECO:0000256" key="2">
    <source>
        <dbReference type="ARBA" id="ARBA00022448"/>
    </source>
</evidence>
<comment type="similarity">
    <text evidence="6">Belongs to the sodium:neurotransmitter symporter (SNF) (TC 2.A.22) family.</text>
</comment>
<keyword evidence="4 7" id="KW-1133">Transmembrane helix</keyword>
<dbReference type="InterPro" id="IPR047218">
    <property type="entry name" value="YocR/YhdH-like"/>
</dbReference>
<reference evidence="8" key="1">
    <citation type="journal article" date="2021" name="PeerJ">
        <title>Extensive microbial diversity within the chicken gut microbiome revealed by metagenomics and culture.</title>
        <authorList>
            <person name="Gilroy R."/>
            <person name="Ravi A."/>
            <person name="Getino M."/>
            <person name="Pursley I."/>
            <person name="Horton D.L."/>
            <person name="Alikhan N.F."/>
            <person name="Baker D."/>
            <person name="Gharbi K."/>
            <person name="Hall N."/>
            <person name="Watson M."/>
            <person name="Adriaenssens E.M."/>
            <person name="Foster-Nyarko E."/>
            <person name="Jarju S."/>
            <person name="Secka A."/>
            <person name="Antonio M."/>
            <person name="Oren A."/>
            <person name="Chaudhuri R.R."/>
            <person name="La Ragione R."/>
            <person name="Hildebrand F."/>
            <person name="Pallen M.J."/>
        </authorList>
    </citation>
    <scope>NUCLEOTIDE SEQUENCE</scope>
    <source>
        <strain evidence="8">4100</strain>
    </source>
</reference>
<evidence type="ECO:0000313" key="8">
    <source>
        <dbReference type="EMBL" id="HJE38895.1"/>
    </source>
</evidence>
<feature type="transmembrane region" description="Helical" evidence="7">
    <location>
        <begin position="21"/>
        <end position="39"/>
    </location>
</feature>
<evidence type="ECO:0000313" key="9">
    <source>
        <dbReference type="Proteomes" id="UP000711407"/>
    </source>
</evidence>
<organism evidence="8 9">
    <name type="scientific">Candidatus Amulumruptor caecigallinarius</name>
    <dbReference type="NCBI Taxonomy" id="2109911"/>
    <lineage>
        <taxon>Bacteria</taxon>
        <taxon>Pseudomonadati</taxon>
        <taxon>Bacteroidota</taxon>
        <taxon>Bacteroidia</taxon>
        <taxon>Bacteroidales</taxon>
        <taxon>Muribaculaceae</taxon>
        <taxon>Candidatus Amulumruptor</taxon>
    </lineage>
</organism>
<feature type="transmembrane region" description="Helical" evidence="7">
    <location>
        <begin position="181"/>
        <end position="204"/>
    </location>
</feature>
<feature type="transmembrane region" description="Helical" evidence="7">
    <location>
        <begin position="353"/>
        <end position="374"/>
    </location>
</feature>
<feature type="transmembrane region" description="Helical" evidence="7">
    <location>
        <begin position="394"/>
        <end position="412"/>
    </location>
</feature>
<dbReference type="PRINTS" id="PR00176">
    <property type="entry name" value="NANEUSMPORT"/>
</dbReference>
<protein>
    <recommendedName>
        <fullName evidence="6">Transporter</fullName>
    </recommendedName>
</protein>
<dbReference type="PANTHER" id="PTHR42948:SF1">
    <property type="entry name" value="TRANSPORTER"/>
    <property type="match status" value="1"/>
</dbReference>
<feature type="transmembrane region" description="Helical" evidence="7">
    <location>
        <begin position="261"/>
        <end position="283"/>
    </location>
</feature>
<feature type="transmembrane region" description="Helical" evidence="7">
    <location>
        <begin position="303"/>
        <end position="324"/>
    </location>
</feature>
<sequence>MSSMHHKPTGGNPSRVQFNTRLGVIATTVGSAVGLGNIWRFPYEAGMHGGGAFMLVYLGFIIVIGIPVITAEFIIGRHSGANVYGAFKRLHGSPCWRVVGAIGIVASLMILSFYSVVAGWTADYIVRSVQNFSGAYTQEALHSQFGEFTASWSAVGWTVVFLLANFWILKRGVQKGIEKMSNIMMPALFVLLIVFCINSLLMPGAAEGLRFLFNPDFSKVDSSVMLGAMGQAFFSLSLGLGCLITYASYFSRRTDLVRTAATTASLDTLVAVLAGVMIFPAVFTFSQSPAEGPKLVFEVLPAIFYNMQFGMVWSTLFFVLLFLASLTSTISMSEISIAYFCEERKMSRTVATVLNTVIAITFGSLCSLSFGPLADMTVFGMTMFELFDFVSSNVLLPIGGMLISVFVGWVLSRSVIDAEVGGQGSVRRWLVSLLVICLRYVAPVCILLVFLGGIGLFD</sequence>
<feature type="transmembrane region" description="Helical" evidence="7">
    <location>
        <begin position="433"/>
        <end position="457"/>
    </location>
</feature>
<keyword evidence="2 6" id="KW-0813">Transport</keyword>
<dbReference type="GO" id="GO:0015293">
    <property type="term" value="F:symporter activity"/>
    <property type="evidence" value="ECO:0007669"/>
    <property type="project" value="UniProtKB-KW"/>
</dbReference>
<keyword evidence="5 7" id="KW-0472">Membrane</keyword>
<dbReference type="PANTHER" id="PTHR42948">
    <property type="entry name" value="TRANSPORTER"/>
    <property type="match status" value="1"/>
</dbReference>
<feature type="transmembrane region" description="Helical" evidence="7">
    <location>
        <begin position="96"/>
        <end position="117"/>
    </location>
</feature>
<dbReference type="AlphaFoldDB" id="A0A921E801"/>
<dbReference type="GO" id="GO:0016020">
    <property type="term" value="C:membrane"/>
    <property type="evidence" value="ECO:0007669"/>
    <property type="project" value="UniProtKB-SubCell"/>
</dbReference>
<dbReference type="Proteomes" id="UP000711407">
    <property type="component" value="Unassembled WGS sequence"/>
</dbReference>
<dbReference type="CDD" id="cd10336">
    <property type="entry name" value="SLC6sbd_Tyt1-Like"/>
    <property type="match status" value="1"/>
</dbReference>
<feature type="transmembrane region" description="Helical" evidence="7">
    <location>
        <begin position="224"/>
        <end position="249"/>
    </location>
</feature>
<dbReference type="InterPro" id="IPR037272">
    <property type="entry name" value="SNS_sf"/>
</dbReference>
<evidence type="ECO:0000256" key="7">
    <source>
        <dbReference type="SAM" id="Phobius"/>
    </source>
</evidence>
<name>A0A921E801_9BACT</name>